<dbReference type="GO" id="GO:0004222">
    <property type="term" value="F:metalloendopeptidase activity"/>
    <property type="evidence" value="ECO:0007669"/>
    <property type="project" value="InterPro"/>
</dbReference>
<dbReference type="InterPro" id="IPR050361">
    <property type="entry name" value="MPP/UQCRC_Complex"/>
</dbReference>
<evidence type="ECO:0000313" key="5">
    <source>
        <dbReference type="EMBL" id="AKQ09590.1"/>
    </source>
</evidence>
<dbReference type="AlphaFoldDB" id="A0A0H4TNT0"/>
<protein>
    <recommendedName>
        <fullName evidence="6">Peptidase M16</fullName>
    </recommendedName>
</protein>
<evidence type="ECO:0000256" key="2">
    <source>
        <dbReference type="RuleBase" id="RU004447"/>
    </source>
</evidence>
<dbReference type="Pfam" id="PF05193">
    <property type="entry name" value="Peptidase_M16_C"/>
    <property type="match status" value="1"/>
</dbReference>
<dbReference type="EMBL" id="KP715425">
    <property type="protein sequence ID" value="AKQ09590.1"/>
    <property type="molecule type" value="Genomic_DNA"/>
</dbReference>
<sequence length="428" mass="48238">MRLEALLSEPLPQVKFPASVFKLTNGLNVIHQYLSATPVVVADVWVGAGAIAEPEELYGMAHFLEHMIFKGTETIAPGVFDYVIESHGGVTNAATSHDFAHFFVTSASEYLKHTLPPLAELLLHPAIPEEEFVRERCVVLEEIRGSYDNPDWVGFQALSESVYQRHPYGRPILGTEADLMAHYPQQMRCFHQCHYQPENMTVVIVGDIDQESALTIVNQSFQDFASPSDCPKPEVMAEAPFIGIRRQELNLPRLEHSRLLMAWHGPGIDQLGDACGLDLLSVLLADGRSSRLVRELREEKQLVQDIGSSFSLQRDSSLFTITAYLEPEYLEQVEAIIREHLWQLQQTPVSTTEIKRCQRQLYNDYIFSTESAGQLAGLYGYYSTIATAEAAYSYPIEIQKLTANDVMQLAQRYLYPHRYAITILNSIA</sequence>
<dbReference type="GO" id="GO:0046872">
    <property type="term" value="F:metal ion binding"/>
    <property type="evidence" value="ECO:0007669"/>
    <property type="project" value="InterPro"/>
</dbReference>
<name>A0A0H4TNT0_9CYAN</name>
<dbReference type="PANTHER" id="PTHR11851">
    <property type="entry name" value="METALLOPROTEASE"/>
    <property type="match status" value="1"/>
</dbReference>
<dbReference type="RefSeq" id="WP_081431357.1">
    <property type="nucleotide sequence ID" value="NZ_MKZS01000001.1"/>
</dbReference>
<evidence type="ECO:0008006" key="6">
    <source>
        <dbReference type="Google" id="ProtNLM"/>
    </source>
</evidence>
<dbReference type="InterPro" id="IPR011765">
    <property type="entry name" value="Pept_M16_N"/>
</dbReference>
<evidence type="ECO:0000259" key="4">
    <source>
        <dbReference type="Pfam" id="PF05193"/>
    </source>
</evidence>
<accession>A0A0H4TNT0</accession>
<dbReference type="SUPFAM" id="SSF63411">
    <property type="entry name" value="LuxS/MPP-like metallohydrolase"/>
    <property type="match status" value="2"/>
</dbReference>
<dbReference type="InterPro" id="IPR001431">
    <property type="entry name" value="Pept_M16_Zn_BS"/>
</dbReference>
<dbReference type="Pfam" id="PF00675">
    <property type="entry name" value="Peptidase_M16"/>
    <property type="match status" value="1"/>
</dbReference>
<dbReference type="Gene3D" id="3.30.830.10">
    <property type="entry name" value="Metalloenzyme, LuxS/M16 peptidase-like"/>
    <property type="match status" value="2"/>
</dbReference>
<dbReference type="PANTHER" id="PTHR11851:SF49">
    <property type="entry name" value="MITOCHONDRIAL-PROCESSING PEPTIDASE SUBUNIT ALPHA"/>
    <property type="match status" value="1"/>
</dbReference>
<proteinExistence type="inferred from homology"/>
<evidence type="ECO:0000256" key="1">
    <source>
        <dbReference type="ARBA" id="ARBA00007261"/>
    </source>
</evidence>
<organism evidence="5">
    <name type="scientific">Moorena bouillonii PNG</name>
    <dbReference type="NCBI Taxonomy" id="568701"/>
    <lineage>
        <taxon>Bacteria</taxon>
        <taxon>Bacillati</taxon>
        <taxon>Cyanobacteriota</taxon>
        <taxon>Cyanophyceae</taxon>
        <taxon>Coleofasciculales</taxon>
        <taxon>Coleofasciculaceae</taxon>
        <taxon>Moorena</taxon>
    </lineage>
</organism>
<dbReference type="GO" id="GO:0006508">
    <property type="term" value="P:proteolysis"/>
    <property type="evidence" value="ECO:0007669"/>
    <property type="project" value="InterPro"/>
</dbReference>
<reference evidence="5" key="1">
    <citation type="journal article" date="2015" name="J. Nat. Prod.">
        <title>Combining Mass Spectrometric Metabolic Profiling with Genomic Analysis: A Powerful Approach for Discovering Natural Products from Cyanobacteria.</title>
        <authorList>
            <person name="Kleigrewe K."/>
            <person name="Almaliti J."/>
            <person name="Tian I.Y."/>
            <person name="Kinnel R.B."/>
            <person name="Korobeynikov A."/>
            <person name="Monroe E.A."/>
            <person name="Duggan B.M."/>
            <person name="Di Marzo V."/>
            <person name="Sherman D.H."/>
            <person name="Dorrestein P.C."/>
            <person name="Gerwick L."/>
            <person name="Gerwick W.H."/>
        </authorList>
    </citation>
    <scope>NUCLEOTIDE SEQUENCE</scope>
    <source>
        <strain evidence="5">PNG 5-198</strain>
    </source>
</reference>
<feature type="domain" description="Peptidase M16 N-terminal" evidence="3">
    <location>
        <begin position="32"/>
        <end position="175"/>
    </location>
</feature>
<dbReference type="InterPro" id="IPR011249">
    <property type="entry name" value="Metalloenz_LuxS/M16"/>
</dbReference>
<comment type="similarity">
    <text evidence="1 2">Belongs to the peptidase M16 family.</text>
</comment>
<evidence type="ECO:0000259" key="3">
    <source>
        <dbReference type="Pfam" id="PF00675"/>
    </source>
</evidence>
<dbReference type="InterPro" id="IPR007863">
    <property type="entry name" value="Peptidase_M16_C"/>
</dbReference>
<dbReference type="PROSITE" id="PS00143">
    <property type="entry name" value="INSULINASE"/>
    <property type="match status" value="1"/>
</dbReference>
<feature type="domain" description="Peptidase M16 C-terminal" evidence="4">
    <location>
        <begin position="185"/>
        <end position="361"/>
    </location>
</feature>